<protein>
    <submittedName>
        <fullName evidence="1">SFRICE_013427</fullName>
    </submittedName>
</protein>
<dbReference type="EMBL" id="ODYU01001020">
    <property type="protein sequence ID" value="SOQ36657.1"/>
    <property type="molecule type" value="Genomic_DNA"/>
</dbReference>
<gene>
    <name evidence="1" type="ORF">SFRICE_013427</name>
</gene>
<evidence type="ECO:0000313" key="1">
    <source>
        <dbReference type="EMBL" id="SOQ36657.1"/>
    </source>
</evidence>
<sequence length="490" mass="58108">MKKSKLSSQELFKTVRTSRSVLKLPELDTSAKCCDENVPPQVPVSHDYKKKLIKTREREMKEEEEYRNPYTLPERLRVITKGVKHHRKKHDPPVPDEIHTVCDIDPEFFTLVEGRPVRSFCDIKAFMRDLRDATLLRANAGYINDKILQIDMFTFKEREEFEQINRDFEKINQNFMVFAEQSFTDAKHVMKLAKETSMQLANVTDQLEEYSFAFIKIKNKLINIVAEYDQLSQYKKFLTEISPKWWHKRYASHCEKADKLCSRLLTQLQTETPEISTLYSQSALSLAQLPPELYFKRPSQLITHLESVCRQCFKYLEICGIFSGSFYKINMEKRHFEDAIHDHATHMQYIIDIFQKKVKNLEVTCDIFKERFNTILEKVIYELVASYESSKLFMCVQFVHSGLYGFKPDHRDSLTALMVNIERYYDEISKEIDSLDLIVVKKATRQIFNEDKRAMAEAHLARTKLKEYYFLHKSLRKSYEPSKMKTRWYN</sequence>
<organism evidence="1">
    <name type="scientific">Spodoptera frugiperda</name>
    <name type="common">Fall armyworm</name>
    <dbReference type="NCBI Taxonomy" id="7108"/>
    <lineage>
        <taxon>Eukaryota</taxon>
        <taxon>Metazoa</taxon>
        <taxon>Ecdysozoa</taxon>
        <taxon>Arthropoda</taxon>
        <taxon>Hexapoda</taxon>
        <taxon>Insecta</taxon>
        <taxon>Pterygota</taxon>
        <taxon>Neoptera</taxon>
        <taxon>Endopterygota</taxon>
        <taxon>Lepidoptera</taxon>
        <taxon>Glossata</taxon>
        <taxon>Ditrysia</taxon>
        <taxon>Noctuoidea</taxon>
        <taxon>Noctuidae</taxon>
        <taxon>Amphipyrinae</taxon>
        <taxon>Spodoptera</taxon>
    </lineage>
</organism>
<dbReference type="AlphaFoldDB" id="A0A2H1V764"/>
<reference evidence="1" key="1">
    <citation type="submission" date="2016-07" db="EMBL/GenBank/DDBJ databases">
        <authorList>
            <person name="Bretaudeau A."/>
        </authorList>
    </citation>
    <scope>NUCLEOTIDE SEQUENCE</scope>
    <source>
        <strain evidence="1">Rice</strain>
        <tissue evidence="1">Whole body</tissue>
    </source>
</reference>
<accession>A0A2H1V764</accession>
<name>A0A2H1V764_SPOFR</name>
<proteinExistence type="predicted"/>